<keyword evidence="3" id="KW-1185">Reference proteome</keyword>
<dbReference type="Proteomes" id="UP000759537">
    <property type="component" value="Unassembled WGS sequence"/>
</dbReference>
<feature type="compositionally biased region" description="Basic residues" evidence="1">
    <location>
        <begin position="193"/>
        <end position="202"/>
    </location>
</feature>
<accession>A0A9P5MQR5</accession>
<evidence type="ECO:0000256" key="1">
    <source>
        <dbReference type="SAM" id="MobiDB-lite"/>
    </source>
</evidence>
<feature type="region of interest" description="Disordered" evidence="1">
    <location>
        <begin position="193"/>
        <end position="216"/>
    </location>
</feature>
<comment type="caution">
    <text evidence="2">The sequence shown here is derived from an EMBL/GenBank/DDBJ whole genome shotgun (WGS) entry which is preliminary data.</text>
</comment>
<gene>
    <name evidence="2" type="ORF">DFH94DRAFT_118083</name>
</gene>
<dbReference type="EMBL" id="WHVB01000016">
    <property type="protein sequence ID" value="KAF8475268.1"/>
    <property type="molecule type" value="Genomic_DNA"/>
</dbReference>
<evidence type="ECO:0000313" key="3">
    <source>
        <dbReference type="Proteomes" id="UP000759537"/>
    </source>
</evidence>
<organism evidence="2 3">
    <name type="scientific">Russula ochroleuca</name>
    <dbReference type="NCBI Taxonomy" id="152965"/>
    <lineage>
        <taxon>Eukaryota</taxon>
        <taxon>Fungi</taxon>
        <taxon>Dikarya</taxon>
        <taxon>Basidiomycota</taxon>
        <taxon>Agaricomycotina</taxon>
        <taxon>Agaricomycetes</taxon>
        <taxon>Russulales</taxon>
        <taxon>Russulaceae</taxon>
        <taxon>Russula</taxon>
    </lineage>
</organism>
<evidence type="ECO:0000313" key="2">
    <source>
        <dbReference type="EMBL" id="KAF8475268.1"/>
    </source>
</evidence>
<name>A0A9P5MQR5_9AGAM</name>
<protein>
    <submittedName>
        <fullName evidence="2">Uncharacterized protein</fullName>
    </submittedName>
</protein>
<dbReference type="AlphaFoldDB" id="A0A9P5MQR5"/>
<sequence>MPSSACNRDIMGFRAPLCPLNSVLSRTATRPRSHACASPHLHHHDPNSRRRPGVQQALEDITQHYVLCLSRQTRSGAARLLPLPSILVRAQPSAARRSTNPVVRRLRSAEPRRPRDCGKCRAGRGRHVACSHPPRGWLLPVLLNVTSWVGYGSQHRHQLISAKLLEDGKGAPRDLGPAGVPRTVSARMLRTLHRKRQTRSRGRTPTLSHQGRLVEP</sequence>
<reference evidence="2" key="2">
    <citation type="journal article" date="2020" name="Nat. Commun.">
        <title>Large-scale genome sequencing of mycorrhizal fungi provides insights into the early evolution of symbiotic traits.</title>
        <authorList>
            <person name="Miyauchi S."/>
            <person name="Kiss E."/>
            <person name="Kuo A."/>
            <person name="Drula E."/>
            <person name="Kohler A."/>
            <person name="Sanchez-Garcia M."/>
            <person name="Morin E."/>
            <person name="Andreopoulos B."/>
            <person name="Barry K.W."/>
            <person name="Bonito G."/>
            <person name="Buee M."/>
            <person name="Carver A."/>
            <person name="Chen C."/>
            <person name="Cichocki N."/>
            <person name="Clum A."/>
            <person name="Culley D."/>
            <person name="Crous P.W."/>
            <person name="Fauchery L."/>
            <person name="Girlanda M."/>
            <person name="Hayes R.D."/>
            <person name="Keri Z."/>
            <person name="LaButti K."/>
            <person name="Lipzen A."/>
            <person name="Lombard V."/>
            <person name="Magnuson J."/>
            <person name="Maillard F."/>
            <person name="Murat C."/>
            <person name="Nolan M."/>
            <person name="Ohm R.A."/>
            <person name="Pangilinan J."/>
            <person name="Pereira M.F."/>
            <person name="Perotto S."/>
            <person name="Peter M."/>
            <person name="Pfister S."/>
            <person name="Riley R."/>
            <person name="Sitrit Y."/>
            <person name="Stielow J.B."/>
            <person name="Szollosi G."/>
            <person name="Zifcakova L."/>
            <person name="Stursova M."/>
            <person name="Spatafora J.W."/>
            <person name="Tedersoo L."/>
            <person name="Vaario L.M."/>
            <person name="Yamada A."/>
            <person name="Yan M."/>
            <person name="Wang P."/>
            <person name="Xu J."/>
            <person name="Bruns T."/>
            <person name="Baldrian P."/>
            <person name="Vilgalys R."/>
            <person name="Dunand C."/>
            <person name="Henrissat B."/>
            <person name="Grigoriev I.V."/>
            <person name="Hibbett D."/>
            <person name="Nagy L.G."/>
            <person name="Martin F.M."/>
        </authorList>
    </citation>
    <scope>NUCLEOTIDE SEQUENCE</scope>
    <source>
        <strain evidence="2">Prilba</strain>
    </source>
</reference>
<reference evidence="2" key="1">
    <citation type="submission" date="2019-10" db="EMBL/GenBank/DDBJ databases">
        <authorList>
            <consortium name="DOE Joint Genome Institute"/>
            <person name="Kuo A."/>
            <person name="Miyauchi S."/>
            <person name="Kiss E."/>
            <person name="Drula E."/>
            <person name="Kohler A."/>
            <person name="Sanchez-Garcia M."/>
            <person name="Andreopoulos B."/>
            <person name="Barry K.W."/>
            <person name="Bonito G."/>
            <person name="Buee M."/>
            <person name="Carver A."/>
            <person name="Chen C."/>
            <person name="Cichocki N."/>
            <person name="Clum A."/>
            <person name="Culley D."/>
            <person name="Crous P.W."/>
            <person name="Fauchery L."/>
            <person name="Girlanda M."/>
            <person name="Hayes R."/>
            <person name="Keri Z."/>
            <person name="LaButti K."/>
            <person name="Lipzen A."/>
            <person name="Lombard V."/>
            <person name="Magnuson J."/>
            <person name="Maillard F."/>
            <person name="Morin E."/>
            <person name="Murat C."/>
            <person name="Nolan M."/>
            <person name="Ohm R."/>
            <person name="Pangilinan J."/>
            <person name="Pereira M."/>
            <person name="Perotto S."/>
            <person name="Peter M."/>
            <person name="Riley R."/>
            <person name="Sitrit Y."/>
            <person name="Stielow B."/>
            <person name="Szollosi G."/>
            <person name="Zifcakova L."/>
            <person name="Stursova M."/>
            <person name="Spatafora J.W."/>
            <person name="Tedersoo L."/>
            <person name="Vaario L.-M."/>
            <person name="Yamada A."/>
            <person name="Yan M."/>
            <person name="Wang P."/>
            <person name="Xu J."/>
            <person name="Bruns T."/>
            <person name="Baldrian P."/>
            <person name="Vilgalys R."/>
            <person name="Henrissat B."/>
            <person name="Grigoriev I.V."/>
            <person name="Hibbett D."/>
            <person name="Nagy L.G."/>
            <person name="Martin F.M."/>
        </authorList>
    </citation>
    <scope>NUCLEOTIDE SEQUENCE</scope>
    <source>
        <strain evidence="2">Prilba</strain>
    </source>
</reference>
<proteinExistence type="predicted"/>
<feature type="region of interest" description="Disordered" evidence="1">
    <location>
        <begin position="30"/>
        <end position="54"/>
    </location>
</feature>